<gene>
    <name evidence="1" type="ORF">LCGC14_2553500</name>
</gene>
<sequence length="133" mass="15512">LYHQRRILDDGQLLFVANSHKTKSAHAEVIVQGKYVIKLDLVQAEEYTKRNNELASRIISERFQVDAQDMQVFWPNHRFEVALPQALLIAMEDEARWRIENNLTAATEIPSYLDYIYLDALEEVKPEAVTIIR</sequence>
<proteinExistence type="predicted"/>
<name>A0A0F9CYF0_9ZZZZ</name>
<feature type="non-terminal residue" evidence="1">
    <location>
        <position position="1"/>
    </location>
</feature>
<reference evidence="1" key="1">
    <citation type="journal article" date="2015" name="Nature">
        <title>Complex archaea that bridge the gap between prokaryotes and eukaryotes.</title>
        <authorList>
            <person name="Spang A."/>
            <person name="Saw J.H."/>
            <person name="Jorgensen S.L."/>
            <person name="Zaremba-Niedzwiedzka K."/>
            <person name="Martijn J."/>
            <person name="Lind A.E."/>
            <person name="van Eijk R."/>
            <person name="Schleper C."/>
            <person name="Guy L."/>
            <person name="Ettema T.J."/>
        </authorList>
    </citation>
    <scope>NUCLEOTIDE SEQUENCE</scope>
</reference>
<organism evidence="1">
    <name type="scientific">marine sediment metagenome</name>
    <dbReference type="NCBI Taxonomy" id="412755"/>
    <lineage>
        <taxon>unclassified sequences</taxon>
        <taxon>metagenomes</taxon>
        <taxon>ecological metagenomes</taxon>
    </lineage>
</organism>
<dbReference type="AlphaFoldDB" id="A0A0F9CYF0"/>
<dbReference type="EMBL" id="LAZR01041968">
    <property type="protein sequence ID" value="KKL10671.1"/>
    <property type="molecule type" value="Genomic_DNA"/>
</dbReference>
<evidence type="ECO:0000313" key="1">
    <source>
        <dbReference type="EMBL" id="KKL10671.1"/>
    </source>
</evidence>
<protein>
    <submittedName>
        <fullName evidence="1">Uncharacterized protein</fullName>
    </submittedName>
</protein>
<accession>A0A0F9CYF0</accession>
<comment type="caution">
    <text evidence="1">The sequence shown here is derived from an EMBL/GenBank/DDBJ whole genome shotgun (WGS) entry which is preliminary data.</text>
</comment>